<evidence type="ECO:0000256" key="4">
    <source>
        <dbReference type="ARBA" id="ARBA00022468"/>
    </source>
</evidence>
<keyword evidence="4" id="KW-0343">GTPase activation</keyword>
<comment type="subcellular location">
    <subcellularLocation>
        <location evidence="1">Cytoplasm</location>
    </subcellularLocation>
</comment>
<evidence type="ECO:0000256" key="5">
    <source>
        <dbReference type="ARBA" id="ARBA00022490"/>
    </source>
</evidence>
<protein>
    <recommendedName>
        <fullName evidence="3">Rab3 GTPase-activating protein catalytic subunit</fullName>
    </recommendedName>
</protein>
<evidence type="ECO:0000256" key="3">
    <source>
        <dbReference type="ARBA" id="ARBA00015817"/>
    </source>
</evidence>
<name>A0AA36JM37_9DINO</name>
<sequence length="824" mass="91819">MTTEFSDQLAFDNDLDVRRAAKELHVSKSCSEHEKPASTPVTEDEGVFEIRDFSNVSDFERWSHQISLAAKRWGAALQAAESSDDVLQMRECFEQGNFQYELLFQLVPLAETKKEDRLGLHAFPTRAHRLQRWFGVRHFVIISINKHNIDVDSARTLLGAAAIAVSGAKLPLPLSCFVPVEGGRKRVLGEALQGNRTIYSTDLQNTVQPCLEHLAGLADFFQKKVQAGADKKHTMMVGARFTYSADHFELWQQRFREKFSVEAHEHMADPVESLKLHCLWPAFPFGAFVDDAHYSELDPRTAPYWKLRVLRRDSSAPLTQRLRALLSFRREACTIRSAEHSIQMHAPRTAMGSLTAAIQESLESILLPTDGEMQMMVEACMESSVVPTAESPPPALRGLKGGRCGGRLVRIAELSATMRCFKGSVMLWCNVLARMRTQWDALEAPGSVAPPTARISARGTRTEFFDASMCLAQQKMELLQCSVAACRTRADPDADAGADAEKTELETEGRGSMRPPSLAAPPLLTEDVLLQRDTAAASLTAAEVAELDGREMRSDMAAFRAANPGAALTDFLQWRQNVEGLSLKFPEDWLQSLWNEPPCWSKLFEPEREAEMALHYLESIEGTQLLLQLFRVLLRSTLEDLSAHIAATGGGPAYIRMLRDRVISAAVCAFSWRGNQKMASEEVDVEATLMGEVADFPEEEYLQGVLAALEVLESSMRLAASLRAKLGGQAEGLLEELLTEGEADVTADDQREVIEMLFDSSRHLARDEIHSSVPLAIFDTLPLAKEFVLQLQPAAGEQKCMRRLYAEVREDHTRLAVVRELAFW</sequence>
<dbReference type="InterPro" id="IPR045700">
    <property type="entry name" value="Rab3GAP1"/>
</dbReference>
<dbReference type="Pfam" id="PF13890">
    <property type="entry name" value="Rab3-GTPase_cat"/>
    <property type="match status" value="1"/>
</dbReference>
<feature type="compositionally biased region" description="Basic and acidic residues" evidence="6">
    <location>
        <begin position="499"/>
        <end position="511"/>
    </location>
</feature>
<evidence type="ECO:0000256" key="2">
    <source>
        <dbReference type="ARBA" id="ARBA00008856"/>
    </source>
</evidence>
<dbReference type="EMBL" id="CAUJNA010003731">
    <property type="protein sequence ID" value="CAJ1408753.1"/>
    <property type="molecule type" value="Genomic_DNA"/>
</dbReference>
<gene>
    <name evidence="8" type="ORF">EVOR1521_LOCUS30014</name>
</gene>
<dbReference type="PANTHER" id="PTHR21422">
    <property type="entry name" value="RAB3 GTPASE-ACTIVATING PROTEIN CATALYTIC SUBUNIT"/>
    <property type="match status" value="1"/>
</dbReference>
<evidence type="ECO:0000313" key="8">
    <source>
        <dbReference type="EMBL" id="CAJ1408753.1"/>
    </source>
</evidence>
<dbReference type="GO" id="GO:0005737">
    <property type="term" value="C:cytoplasm"/>
    <property type="evidence" value="ECO:0007669"/>
    <property type="project" value="UniProtKB-SubCell"/>
</dbReference>
<keyword evidence="9" id="KW-1185">Reference proteome</keyword>
<comment type="similarity">
    <text evidence="2">Belongs to the Rab3-GAP catalytic subunit family.</text>
</comment>
<evidence type="ECO:0000259" key="7">
    <source>
        <dbReference type="Pfam" id="PF13890"/>
    </source>
</evidence>
<feature type="domain" description="Rab3GAP catalytic subunit conserved" evidence="7">
    <location>
        <begin position="509"/>
        <end position="575"/>
    </location>
</feature>
<evidence type="ECO:0000256" key="6">
    <source>
        <dbReference type="SAM" id="MobiDB-lite"/>
    </source>
</evidence>
<comment type="caution">
    <text evidence="8">The sequence shown here is derived from an EMBL/GenBank/DDBJ whole genome shotgun (WGS) entry which is preliminary data.</text>
</comment>
<accession>A0AA36JM37</accession>
<dbReference type="GO" id="GO:0005096">
    <property type="term" value="F:GTPase activator activity"/>
    <property type="evidence" value="ECO:0007669"/>
    <property type="project" value="UniProtKB-KW"/>
</dbReference>
<dbReference type="InterPro" id="IPR026147">
    <property type="entry name" value="Rab3GAP1_conserved"/>
</dbReference>
<proteinExistence type="inferred from homology"/>
<reference evidence="8" key="1">
    <citation type="submission" date="2023-08" db="EMBL/GenBank/DDBJ databases">
        <authorList>
            <person name="Chen Y."/>
            <person name="Shah S."/>
            <person name="Dougan E. K."/>
            <person name="Thang M."/>
            <person name="Chan C."/>
        </authorList>
    </citation>
    <scope>NUCLEOTIDE SEQUENCE</scope>
</reference>
<evidence type="ECO:0000313" key="9">
    <source>
        <dbReference type="Proteomes" id="UP001178507"/>
    </source>
</evidence>
<dbReference type="PANTHER" id="PTHR21422:SF9">
    <property type="entry name" value="RAB3 GTPASE-ACTIVATING PROTEIN CATALYTIC SUBUNIT"/>
    <property type="match status" value="1"/>
</dbReference>
<evidence type="ECO:0000256" key="1">
    <source>
        <dbReference type="ARBA" id="ARBA00004496"/>
    </source>
</evidence>
<feature type="region of interest" description="Disordered" evidence="6">
    <location>
        <begin position="492"/>
        <end position="519"/>
    </location>
</feature>
<dbReference type="Proteomes" id="UP001178507">
    <property type="component" value="Unassembled WGS sequence"/>
</dbReference>
<organism evidence="8 9">
    <name type="scientific">Effrenium voratum</name>
    <dbReference type="NCBI Taxonomy" id="2562239"/>
    <lineage>
        <taxon>Eukaryota</taxon>
        <taxon>Sar</taxon>
        <taxon>Alveolata</taxon>
        <taxon>Dinophyceae</taxon>
        <taxon>Suessiales</taxon>
        <taxon>Symbiodiniaceae</taxon>
        <taxon>Effrenium</taxon>
    </lineage>
</organism>
<keyword evidence="5" id="KW-0963">Cytoplasm</keyword>
<dbReference type="AlphaFoldDB" id="A0AA36JM37"/>